<organism evidence="5">
    <name type="scientific">Candidatus Thiocaldithrix dubininis</name>
    <dbReference type="NCBI Taxonomy" id="3080823"/>
    <lineage>
        <taxon>Bacteria</taxon>
        <taxon>Pseudomonadati</taxon>
        <taxon>Pseudomonadota</taxon>
        <taxon>Gammaproteobacteria</taxon>
        <taxon>Thiotrichales</taxon>
        <taxon>Thiotrichaceae</taxon>
        <taxon>Candidatus Thiocaldithrix</taxon>
    </lineage>
</organism>
<feature type="signal peptide" evidence="3">
    <location>
        <begin position="1"/>
        <end position="23"/>
    </location>
</feature>
<comment type="similarity">
    <text evidence="1">Belongs to the outer membrane OOP (TC 1.B.6) superfamily. OmpA family.</text>
</comment>
<name>A0AA95H7Q7_9GAMM</name>
<dbReference type="AlphaFoldDB" id="A0AA95H7Q7"/>
<evidence type="ECO:0000256" key="1">
    <source>
        <dbReference type="ARBA" id="ARBA00005710"/>
    </source>
</evidence>
<dbReference type="InterPro" id="IPR000498">
    <property type="entry name" value="OmpA-like_TM_dom"/>
</dbReference>
<dbReference type="GO" id="GO:0046930">
    <property type="term" value="C:pore complex"/>
    <property type="evidence" value="ECO:0007669"/>
    <property type="project" value="UniProtKB-KW"/>
</dbReference>
<keyword evidence="2" id="KW-0406">Ion transport</keyword>
<dbReference type="Pfam" id="PF01389">
    <property type="entry name" value="OmpA_membrane"/>
    <property type="match status" value="1"/>
</dbReference>
<evidence type="ECO:0000256" key="3">
    <source>
        <dbReference type="SAM" id="SignalP"/>
    </source>
</evidence>
<keyword evidence="2" id="KW-0813">Transport</keyword>
<dbReference type="Gene3D" id="2.40.160.20">
    <property type="match status" value="1"/>
</dbReference>
<keyword evidence="3" id="KW-0732">Signal</keyword>
<dbReference type="GO" id="GO:0015288">
    <property type="term" value="F:porin activity"/>
    <property type="evidence" value="ECO:0007669"/>
    <property type="project" value="UniProtKB-KW"/>
</dbReference>
<dbReference type="KEGG" id="tdu:QJT80_09950"/>
<dbReference type="SUPFAM" id="SSF56925">
    <property type="entry name" value="OMPA-like"/>
    <property type="match status" value="1"/>
</dbReference>
<dbReference type="InterPro" id="IPR011250">
    <property type="entry name" value="OMP/PagP_B-barrel"/>
</dbReference>
<reference evidence="5" key="1">
    <citation type="journal article" date="2023" name="Int. J. Mol. Sci.">
        <title>Metagenomics Revealed a New Genus 'Candidatus Thiocaldithrix dubininis' gen. nov., sp. nov. and a New Species 'Candidatus Thiothrix putei' sp. nov. in the Family Thiotrichaceae, Some Members of Which Have Traits of Both Na+- and H+-Motive Energetics.</title>
        <authorList>
            <person name="Ravin N.V."/>
            <person name="Muntyan M.S."/>
            <person name="Smolyakov D.D."/>
            <person name="Rudenko T.S."/>
            <person name="Beletsky A.V."/>
            <person name="Mardanov A.V."/>
            <person name="Grabovich M.Y."/>
        </authorList>
    </citation>
    <scope>NUCLEOTIDE SEQUENCE</scope>
    <source>
        <strain evidence="5">GKL-01</strain>
    </source>
</reference>
<evidence type="ECO:0000256" key="2">
    <source>
        <dbReference type="ARBA" id="ARBA00023114"/>
    </source>
</evidence>
<evidence type="ECO:0000259" key="4">
    <source>
        <dbReference type="Pfam" id="PF01389"/>
    </source>
</evidence>
<evidence type="ECO:0000313" key="5">
    <source>
        <dbReference type="EMBL" id="WGZ89824.1"/>
    </source>
</evidence>
<dbReference type="GO" id="GO:0009279">
    <property type="term" value="C:cell outer membrane"/>
    <property type="evidence" value="ECO:0007669"/>
    <property type="project" value="InterPro"/>
</dbReference>
<reference evidence="5" key="2">
    <citation type="submission" date="2023-04" db="EMBL/GenBank/DDBJ databases">
        <authorList>
            <person name="Beletskiy A.V."/>
            <person name="Mardanov A.V."/>
            <person name="Ravin N.V."/>
        </authorList>
    </citation>
    <scope>NUCLEOTIDE SEQUENCE</scope>
    <source>
        <strain evidence="5">GKL-01</strain>
    </source>
</reference>
<feature type="chain" id="PRO_5041672391" evidence="3">
    <location>
        <begin position="24"/>
        <end position="202"/>
    </location>
</feature>
<keyword evidence="2" id="KW-0812">Transmembrane</keyword>
<keyword evidence="2" id="KW-0626">Porin</keyword>
<sequence length="202" mass="21916">MMYSKAVGLTSVLCLLLPTVSQANNAVFNPLLRSSTPAKPDNYLGASIGQTQANGYCDEFAKCDDASKSWKAYMGVRFNENIVLETGYTKFGKQTAKDAENRNFEQNASAFTTAAVMSYSVNQELELFGKAGVARWKTSQDLPNAKADESGMDILMGAGASYDLGNNIGMRAEWERYKDVGTPKIQKGDIDLLSVGVTFSSL</sequence>
<feature type="domain" description="Outer membrane protein OmpA-like transmembrane" evidence="4">
    <location>
        <begin position="38"/>
        <end position="199"/>
    </location>
</feature>
<proteinExistence type="inferred from homology"/>
<accession>A0AA95H7Q7</accession>
<dbReference type="Proteomes" id="UP001300672">
    <property type="component" value="Chromosome"/>
</dbReference>
<protein>
    <submittedName>
        <fullName evidence="5">Outer membrane beta-barrel protein</fullName>
    </submittedName>
</protein>
<gene>
    <name evidence="5" type="ORF">QJT80_09950</name>
</gene>
<dbReference type="EMBL" id="CP124755">
    <property type="protein sequence ID" value="WGZ89824.1"/>
    <property type="molecule type" value="Genomic_DNA"/>
</dbReference>